<dbReference type="AlphaFoldDB" id="A0A392TZ83"/>
<comment type="caution">
    <text evidence="2">The sequence shown here is derived from an EMBL/GenBank/DDBJ whole genome shotgun (WGS) entry which is preliminary data.</text>
</comment>
<sequence>HRCAKRQFLLLLVDDEVVSPDDGTAADLVDPGPGEEVIAEHQHPPTDSEHFHLSTAALRGPPSPRTLRLEGRINELQ</sequence>
<feature type="region of interest" description="Disordered" evidence="1">
    <location>
        <begin position="57"/>
        <end position="77"/>
    </location>
</feature>
<accession>A0A392TZ83</accession>
<evidence type="ECO:0000313" key="2">
    <source>
        <dbReference type="EMBL" id="MCI66349.1"/>
    </source>
</evidence>
<feature type="non-terminal residue" evidence="2">
    <location>
        <position position="77"/>
    </location>
</feature>
<feature type="non-terminal residue" evidence="2">
    <location>
        <position position="1"/>
    </location>
</feature>
<proteinExistence type="predicted"/>
<feature type="compositionally biased region" description="Basic and acidic residues" evidence="1">
    <location>
        <begin position="67"/>
        <end position="77"/>
    </location>
</feature>
<evidence type="ECO:0000256" key="1">
    <source>
        <dbReference type="SAM" id="MobiDB-lite"/>
    </source>
</evidence>
<dbReference type="Proteomes" id="UP000265520">
    <property type="component" value="Unassembled WGS sequence"/>
</dbReference>
<reference evidence="2 3" key="1">
    <citation type="journal article" date="2018" name="Front. Plant Sci.">
        <title>Red Clover (Trifolium pratense) and Zigzag Clover (T. medium) - A Picture of Genomic Similarities and Differences.</title>
        <authorList>
            <person name="Dluhosova J."/>
            <person name="Istvanek J."/>
            <person name="Nedelnik J."/>
            <person name="Repkova J."/>
        </authorList>
    </citation>
    <scope>NUCLEOTIDE SEQUENCE [LARGE SCALE GENOMIC DNA]</scope>
    <source>
        <strain evidence="3">cv. 10/8</strain>
        <tissue evidence="2">Leaf</tissue>
    </source>
</reference>
<keyword evidence="3" id="KW-1185">Reference proteome</keyword>
<evidence type="ECO:0000313" key="3">
    <source>
        <dbReference type="Proteomes" id="UP000265520"/>
    </source>
</evidence>
<name>A0A392TZ83_9FABA</name>
<dbReference type="EMBL" id="LXQA010693836">
    <property type="protein sequence ID" value="MCI66349.1"/>
    <property type="molecule type" value="Genomic_DNA"/>
</dbReference>
<organism evidence="2 3">
    <name type="scientific">Trifolium medium</name>
    <dbReference type="NCBI Taxonomy" id="97028"/>
    <lineage>
        <taxon>Eukaryota</taxon>
        <taxon>Viridiplantae</taxon>
        <taxon>Streptophyta</taxon>
        <taxon>Embryophyta</taxon>
        <taxon>Tracheophyta</taxon>
        <taxon>Spermatophyta</taxon>
        <taxon>Magnoliopsida</taxon>
        <taxon>eudicotyledons</taxon>
        <taxon>Gunneridae</taxon>
        <taxon>Pentapetalae</taxon>
        <taxon>rosids</taxon>
        <taxon>fabids</taxon>
        <taxon>Fabales</taxon>
        <taxon>Fabaceae</taxon>
        <taxon>Papilionoideae</taxon>
        <taxon>50 kb inversion clade</taxon>
        <taxon>NPAAA clade</taxon>
        <taxon>Hologalegina</taxon>
        <taxon>IRL clade</taxon>
        <taxon>Trifolieae</taxon>
        <taxon>Trifolium</taxon>
    </lineage>
</organism>
<protein>
    <submittedName>
        <fullName evidence="2">Uncharacterized protein</fullName>
    </submittedName>
</protein>